<proteinExistence type="predicted"/>
<dbReference type="Proteomes" id="UP001248819">
    <property type="component" value="Unassembled WGS sequence"/>
</dbReference>
<organism evidence="2 3">
    <name type="scientific">Autumnicola edwardsiae</name>
    <dbReference type="NCBI Taxonomy" id="3075594"/>
    <lineage>
        <taxon>Bacteria</taxon>
        <taxon>Pseudomonadati</taxon>
        <taxon>Bacteroidota</taxon>
        <taxon>Flavobacteriia</taxon>
        <taxon>Flavobacteriales</taxon>
        <taxon>Flavobacteriaceae</taxon>
        <taxon>Autumnicola</taxon>
    </lineage>
</organism>
<reference evidence="2 3" key="1">
    <citation type="submission" date="2023-09" db="EMBL/GenBank/DDBJ databases">
        <authorList>
            <person name="Rey-Velasco X."/>
        </authorList>
    </citation>
    <scope>NUCLEOTIDE SEQUENCE [LARGE SCALE GENOMIC DNA]</scope>
    <source>
        <strain evidence="2 3">F297</strain>
    </source>
</reference>
<evidence type="ECO:0008006" key="4">
    <source>
        <dbReference type="Google" id="ProtNLM"/>
    </source>
</evidence>
<name>A0ABU3CVD1_9FLAO</name>
<dbReference type="EMBL" id="JAVRHP010000039">
    <property type="protein sequence ID" value="MDT0650309.1"/>
    <property type="molecule type" value="Genomic_DNA"/>
</dbReference>
<keyword evidence="1" id="KW-0472">Membrane</keyword>
<comment type="caution">
    <text evidence="2">The sequence shown here is derived from an EMBL/GenBank/DDBJ whole genome shotgun (WGS) entry which is preliminary data.</text>
</comment>
<feature type="transmembrane region" description="Helical" evidence="1">
    <location>
        <begin position="39"/>
        <end position="57"/>
    </location>
</feature>
<keyword evidence="1" id="KW-1133">Transmembrane helix</keyword>
<feature type="transmembrane region" description="Helical" evidence="1">
    <location>
        <begin position="15"/>
        <end position="33"/>
    </location>
</feature>
<evidence type="ECO:0000256" key="1">
    <source>
        <dbReference type="SAM" id="Phobius"/>
    </source>
</evidence>
<evidence type="ECO:0000313" key="2">
    <source>
        <dbReference type="EMBL" id="MDT0650309.1"/>
    </source>
</evidence>
<keyword evidence="1" id="KW-0812">Transmembrane</keyword>
<accession>A0ABU3CVD1</accession>
<protein>
    <recommendedName>
        <fullName evidence="4">DUF304 domain-containing protein</fullName>
    </recommendedName>
</protein>
<keyword evidence="3" id="KW-1185">Reference proteome</keyword>
<dbReference type="RefSeq" id="WP_311484490.1">
    <property type="nucleotide sequence ID" value="NZ_JAVRHP010000039.1"/>
</dbReference>
<gene>
    <name evidence="2" type="ORF">RM529_09145</name>
</gene>
<sequence length="139" mass="16312">MNKIEKPYNFFRKNYHYIFGGFWIFVGVVSIFLHESMPFFLYVPLGILYAGYAYYYGNRTEEYIAWNKEKVVIKERDKLPLEYNYEEIDSLKIFNNHFTIKSGAANGIILELKGYKAEDIAKLEKALLSVNHNSLNISS</sequence>
<evidence type="ECO:0000313" key="3">
    <source>
        <dbReference type="Proteomes" id="UP001248819"/>
    </source>
</evidence>